<reference evidence="3 4" key="1">
    <citation type="submission" date="2015-07" db="EMBL/GenBank/DDBJ databases">
        <title>Comparative genomics of the Sigatoka disease complex on banana suggests a link between parallel evolutionary changes in Pseudocercospora fijiensis and Pseudocercospora eumusae and increased virulence on the banana host.</title>
        <authorList>
            <person name="Chang T.-C."/>
            <person name="Salvucci A."/>
            <person name="Crous P.W."/>
            <person name="Stergiopoulos I."/>
        </authorList>
    </citation>
    <scope>NUCLEOTIDE SEQUENCE [LARGE SCALE GENOMIC DNA]</scope>
    <source>
        <strain evidence="3 4">CBS 114824</strain>
    </source>
</reference>
<sequence length="365" mass="37036">MMWASLVLVSLAVINGGLAQKSGKSDPIFTANTCGCITGPPEDTGCKIKFNNGASEKLCSQYGAKKHVRKDGGVNCAYGSTGLNVLDQFSGECVKLGADGAMGQGHVVVAGAIRGRQQAAQSRKGLSVSLSYANLIPPTSTSTSTSTSTAHSPPPAWKDASADESLTMRTFYLLPVAVQALPNALHDLLPASLHNDTAHELLKRQYSNTCPEHFNSCANLGASNLCCHSNAVCSADYAGHVACCPTGAACTGTIGGVITAGTLNSNGAIVGGGAAATATTDNGGVLATNTAQTTTSFQFASATTNGLVMATTPSTVASDNGEATNNGGFIVDGTSTVANPNAGARIAEVPFLVQAVIRILERLPL</sequence>
<dbReference type="PANTHER" id="PTHR39599:SF1">
    <property type="entry name" value="GPI-ANCHORED PROTEIN (EUROFUNG)"/>
    <property type="match status" value="1"/>
</dbReference>
<dbReference type="EMBL" id="LFZN01000036">
    <property type="protein sequence ID" value="KXT02852.1"/>
    <property type="molecule type" value="Genomic_DNA"/>
</dbReference>
<accession>A0A139HKE1</accession>
<gene>
    <name evidence="3" type="ORF">AC578_1805</name>
</gene>
<dbReference type="Proteomes" id="UP000070133">
    <property type="component" value="Unassembled WGS sequence"/>
</dbReference>
<dbReference type="PANTHER" id="PTHR39599">
    <property type="entry name" value="GPI-ANCHORED PROTEIN (EUROFUNG)-RELATED-RELATED"/>
    <property type="match status" value="1"/>
</dbReference>
<evidence type="ECO:0000313" key="4">
    <source>
        <dbReference type="Proteomes" id="UP000070133"/>
    </source>
</evidence>
<keyword evidence="4" id="KW-1185">Reference proteome</keyword>
<dbReference type="AlphaFoldDB" id="A0A139HKE1"/>
<evidence type="ECO:0000256" key="1">
    <source>
        <dbReference type="SAM" id="MobiDB-lite"/>
    </source>
</evidence>
<feature type="chain" id="PRO_5007806844" description="Chitin-binding type-1 domain-containing protein" evidence="2">
    <location>
        <begin position="20"/>
        <end position="365"/>
    </location>
</feature>
<name>A0A139HKE1_9PEZI</name>
<feature type="signal peptide" evidence="2">
    <location>
        <begin position="1"/>
        <end position="19"/>
    </location>
</feature>
<feature type="compositionally biased region" description="Low complexity" evidence="1">
    <location>
        <begin position="138"/>
        <end position="151"/>
    </location>
</feature>
<keyword evidence="2" id="KW-0732">Signal</keyword>
<proteinExistence type="predicted"/>
<feature type="region of interest" description="Disordered" evidence="1">
    <location>
        <begin position="138"/>
        <end position="160"/>
    </location>
</feature>
<organism evidence="3 4">
    <name type="scientific">Pseudocercospora eumusae</name>
    <dbReference type="NCBI Taxonomy" id="321146"/>
    <lineage>
        <taxon>Eukaryota</taxon>
        <taxon>Fungi</taxon>
        <taxon>Dikarya</taxon>
        <taxon>Ascomycota</taxon>
        <taxon>Pezizomycotina</taxon>
        <taxon>Dothideomycetes</taxon>
        <taxon>Dothideomycetidae</taxon>
        <taxon>Mycosphaerellales</taxon>
        <taxon>Mycosphaerellaceae</taxon>
        <taxon>Pseudocercospora</taxon>
    </lineage>
</organism>
<evidence type="ECO:0008006" key="5">
    <source>
        <dbReference type="Google" id="ProtNLM"/>
    </source>
</evidence>
<evidence type="ECO:0000313" key="3">
    <source>
        <dbReference type="EMBL" id="KXT02852.1"/>
    </source>
</evidence>
<comment type="caution">
    <text evidence="3">The sequence shown here is derived from an EMBL/GenBank/DDBJ whole genome shotgun (WGS) entry which is preliminary data.</text>
</comment>
<evidence type="ECO:0000256" key="2">
    <source>
        <dbReference type="SAM" id="SignalP"/>
    </source>
</evidence>
<dbReference type="OrthoDB" id="5410926at2759"/>
<protein>
    <recommendedName>
        <fullName evidence="5">Chitin-binding type-1 domain-containing protein</fullName>
    </recommendedName>
</protein>